<dbReference type="InterPro" id="IPR056947">
    <property type="entry name" value="Pepco_dom"/>
</dbReference>
<comment type="caution">
    <text evidence="3">The sequence shown here is derived from an EMBL/GenBank/DDBJ whole genome shotgun (WGS) entry which is preliminary data.</text>
</comment>
<dbReference type="EMBL" id="BAABIW010000006">
    <property type="protein sequence ID" value="GAA5018252.1"/>
    <property type="molecule type" value="Genomic_DNA"/>
</dbReference>
<organism evidence="3 4">
    <name type="scientific">Terrabacter aeriphilus</name>
    <dbReference type="NCBI Taxonomy" id="515662"/>
    <lineage>
        <taxon>Bacteria</taxon>
        <taxon>Bacillati</taxon>
        <taxon>Actinomycetota</taxon>
        <taxon>Actinomycetes</taxon>
        <taxon>Micrococcales</taxon>
        <taxon>Intrasporangiaceae</taxon>
        <taxon>Terrabacter</taxon>
    </lineage>
</organism>
<dbReference type="Pfam" id="PF24393">
    <property type="entry name" value="Pepco"/>
    <property type="match status" value="1"/>
</dbReference>
<protein>
    <recommendedName>
        <fullName evidence="2">Pepco domain-containing protein</fullName>
    </recommendedName>
</protein>
<keyword evidence="4" id="KW-1185">Reference proteome</keyword>
<sequence>MSHESDSHESESHESISVVYAERPEPVRSDLEGTRSFGSSKLVERVGEVDTGALGRSLRRLTAQMNDLFDEVSQAGGAFELSSFDVAVEITGSGEVRLIGAVSVELTGGISLTFTRRPGTTTQTPPA</sequence>
<accession>A0ABP9J2H0</accession>
<gene>
    <name evidence="3" type="ORF">GCM10023258_04950</name>
</gene>
<proteinExistence type="predicted"/>
<name>A0ABP9J2H0_9MICO</name>
<dbReference type="RefSeq" id="WP_345505843.1">
    <property type="nucleotide sequence ID" value="NZ_BAABIW010000006.1"/>
</dbReference>
<evidence type="ECO:0000313" key="3">
    <source>
        <dbReference type="EMBL" id="GAA5018252.1"/>
    </source>
</evidence>
<feature type="domain" description="Pepco" evidence="2">
    <location>
        <begin position="18"/>
        <end position="116"/>
    </location>
</feature>
<evidence type="ECO:0000259" key="2">
    <source>
        <dbReference type="Pfam" id="PF24393"/>
    </source>
</evidence>
<dbReference type="Proteomes" id="UP001500427">
    <property type="component" value="Unassembled WGS sequence"/>
</dbReference>
<feature type="compositionally biased region" description="Basic and acidic residues" evidence="1">
    <location>
        <begin position="1"/>
        <end position="14"/>
    </location>
</feature>
<evidence type="ECO:0000256" key="1">
    <source>
        <dbReference type="SAM" id="MobiDB-lite"/>
    </source>
</evidence>
<evidence type="ECO:0000313" key="4">
    <source>
        <dbReference type="Proteomes" id="UP001500427"/>
    </source>
</evidence>
<reference evidence="4" key="1">
    <citation type="journal article" date="2019" name="Int. J. Syst. Evol. Microbiol.">
        <title>The Global Catalogue of Microorganisms (GCM) 10K type strain sequencing project: providing services to taxonomists for standard genome sequencing and annotation.</title>
        <authorList>
            <consortium name="The Broad Institute Genomics Platform"/>
            <consortium name="The Broad Institute Genome Sequencing Center for Infectious Disease"/>
            <person name="Wu L."/>
            <person name="Ma J."/>
        </authorList>
    </citation>
    <scope>NUCLEOTIDE SEQUENCE [LARGE SCALE GENOMIC DNA]</scope>
    <source>
        <strain evidence="4">JCM 17687</strain>
    </source>
</reference>
<feature type="region of interest" description="Disordered" evidence="1">
    <location>
        <begin position="1"/>
        <end position="34"/>
    </location>
</feature>
<feature type="compositionally biased region" description="Basic and acidic residues" evidence="1">
    <location>
        <begin position="22"/>
        <end position="33"/>
    </location>
</feature>